<protein>
    <submittedName>
        <fullName evidence="3">MoxR family ATPase</fullName>
    </submittedName>
</protein>
<feature type="domain" description="ATPase AAA-3" evidence="1">
    <location>
        <begin position="42"/>
        <end position="172"/>
    </location>
</feature>
<accession>A0ABX8B5R5</accession>
<dbReference type="InterPro" id="IPR011703">
    <property type="entry name" value="ATPase_AAA-3"/>
</dbReference>
<name>A0ABX8B5R5_9BACT</name>
<gene>
    <name evidence="3" type="ORF">J8C05_03150</name>
</gene>
<keyword evidence="4" id="KW-1185">Reference proteome</keyword>
<dbReference type="InterPro" id="IPR041628">
    <property type="entry name" value="ChlI/MoxR_AAA_lid"/>
</dbReference>
<dbReference type="PIRSF" id="PIRSF002849">
    <property type="entry name" value="AAA_ATPase_chaperone_MoxR_prd"/>
    <property type="match status" value="1"/>
</dbReference>
<dbReference type="PANTHER" id="PTHR42759">
    <property type="entry name" value="MOXR FAMILY PROTEIN"/>
    <property type="match status" value="1"/>
</dbReference>
<dbReference type="SUPFAM" id="SSF52540">
    <property type="entry name" value="P-loop containing nucleoside triphosphate hydrolases"/>
    <property type="match status" value="1"/>
</dbReference>
<evidence type="ECO:0000259" key="1">
    <source>
        <dbReference type="Pfam" id="PF07726"/>
    </source>
</evidence>
<dbReference type="CDD" id="cd00009">
    <property type="entry name" value="AAA"/>
    <property type="match status" value="1"/>
</dbReference>
<reference evidence="3 4" key="1">
    <citation type="submission" date="2021-03" db="EMBL/GenBank/DDBJ databases">
        <title>Genomic and phenotypic characterization of Chloracidobacterium isolates provides evidence for multiple species.</title>
        <authorList>
            <person name="Saini M.K."/>
            <person name="Costas A.M.G."/>
            <person name="Tank M."/>
            <person name="Bryant D.A."/>
        </authorList>
    </citation>
    <scope>NUCLEOTIDE SEQUENCE [LARGE SCALE GENOMIC DNA]</scope>
    <source>
        <strain evidence="3 4">N</strain>
    </source>
</reference>
<dbReference type="EMBL" id="CP072642">
    <property type="protein sequence ID" value="QUV94931.1"/>
    <property type="molecule type" value="Genomic_DNA"/>
</dbReference>
<dbReference type="Pfam" id="PF17863">
    <property type="entry name" value="AAA_lid_2"/>
    <property type="match status" value="1"/>
</dbReference>
<dbReference type="Gene3D" id="1.10.8.80">
    <property type="entry name" value="Magnesium chelatase subunit I, C-Terminal domain"/>
    <property type="match status" value="1"/>
</dbReference>
<organism evidence="3 4">
    <name type="scientific">Chloracidobacterium sp. N</name>
    <dbReference type="NCBI Taxonomy" id="2821540"/>
    <lineage>
        <taxon>Bacteria</taxon>
        <taxon>Pseudomonadati</taxon>
        <taxon>Acidobacteriota</taxon>
        <taxon>Terriglobia</taxon>
        <taxon>Terriglobales</taxon>
        <taxon>Acidobacteriaceae</taxon>
        <taxon>Chloracidobacterium</taxon>
        <taxon>Chloracidobacterium aggregatum</taxon>
    </lineage>
</organism>
<dbReference type="Proteomes" id="UP000677668">
    <property type="component" value="Chromosome 1"/>
</dbReference>
<feature type="domain" description="ChlI/MoxR AAA lid" evidence="2">
    <location>
        <begin position="235"/>
        <end position="300"/>
    </location>
</feature>
<proteinExistence type="predicted"/>
<dbReference type="PANTHER" id="PTHR42759:SF5">
    <property type="entry name" value="METHANOL DEHYDROGENASE REGULATOR"/>
    <property type="match status" value="1"/>
</dbReference>
<dbReference type="InterPro" id="IPR027417">
    <property type="entry name" value="P-loop_NTPase"/>
</dbReference>
<dbReference type="InterPro" id="IPR050764">
    <property type="entry name" value="CbbQ/NirQ/NorQ/GpvN"/>
</dbReference>
<sequence>MVSGLSSVAEQLQALESAIETVVRGKHDVVRLALVTLVADGHLLIEDVPGVGKTTLARTLSRALDCSFQRIQFTSDLLPSDVLGLSVYDQASGRFEFRPGPIFANVVLADEINRTTPKTQSCLLEAMAEGRVTIENQTFDLPRPFIVLATQNPVEHHGTYPLPESQLDRFTMRLSMGYPSAEDERQILLGKARRDPLLEMKPVLSAADMLALQERARTVRMDDALVDYLLRIVNATRTSELLEMGVSPRGSLALFRAAQAQALFDGRDYCLPDDIKRLAIPVLSHRVIVSPRYAGGGRETDDARSALEEILKTVAVPL</sequence>
<dbReference type="Pfam" id="PF07726">
    <property type="entry name" value="AAA_3"/>
    <property type="match status" value="1"/>
</dbReference>
<dbReference type="Gene3D" id="3.40.50.300">
    <property type="entry name" value="P-loop containing nucleotide triphosphate hydrolases"/>
    <property type="match status" value="1"/>
</dbReference>
<evidence type="ECO:0000313" key="3">
    <source>
        <dbReference type="EMBL" id="QUV94931.1"/>
    </source>
</evidence>
<evidence type="ECO:0000313" key="4">
    <source>
        <dbReference type="Proteomes" id="UP000677668"/>
    </source>
</evidence>
<evidence type="ECO:0000259" key="2">
    <source>
        <dbReference type="Pfam" id="PF17863"/>
    </source>
</evidence>